<evidence type="ECO:0000313" key="3">
    <source>
        <dbReference type="Proteomes" id="UP000248021"/>
    </source>
</evidence>
<keyword evidence="1" id="KW-0472">Membrane</keyword>
<keyword evidence="1" id="KW-1133">Transmembrane helix</keyword>
<dbReference type="RefSeq" id="WP_110376972.1">
    <property type="nucleotide sequence ID" value="NZ_JAHBRY010000001.1"/>
</dbReference>
<keyword evidence="1" id="KW-0812">Transmembrane</keyword>
<accession>A0A2V3U904</accession>
<evidence type="ECO:0000256" key="1">
    <source>
        <dbReference type="SAM" id="Phobius"/>
    </source>
</evidence>
<dbReference type="EMBL" id="QJJK01000011">
    <property type="protein sequence ID" value="PXW54495.1"/>
    <property type="molecule type" value="Genomic_DNA"/>
</dbReference>
<proteinExistence type="predicted"/>
<gene>
    <name evidence="2" type="ORF">C7450_11125</name>
</gene>
<dbReference type="AlphaFoldDB" id="A0A2V3U904"/>
<feature type="transmembrane region" description="Helical" evidence="1">
    <location>
        <begin position="49"/>
        <end position="67"/>
    </location>
</feature>
<evidence type="ECO:0000313" key="2">
    <source>
        <dbReference type="EMBL" id="PXW54495.1"/>
    </source>
</evidence>
<feature type="transmembrane region" description="Helical" evidence="1">
    <location>
        <begin position="12"/>
        <end position="37"/>
    </location>
</feature>
<evidence type="ECO:0008006" key="4">
    <source>
        <dbReference type="Google" id="ProtNLM"/>
    </source>
</evidence>
<comment type="caution">
    <text evidence="2">The sequence shown here is derived from an EMBL/GenBank/DDBJ whole genome shotgun (WGS) entry which is preliminary data.</text>
</comment>
<name>A0A2V3U904_9HYPH</name>
<protein>
    <recommendedName>
        <fullName evidence="4">Signaling protein</fullName>
    </recommendedName>
</protein>
<sequence>MPNTNRLSLKSLLTVGSAIVLVAVELLCVALAGGWALAGLFQLGTTVEYIFMGLFTLLALWAIVAFARNALKVEPIFGSDSRG</sequence>
<dbReference type="Proteomes" id="UP000248021">
    <property type="component" value="Unassembled WGS sequence"/>
</dbReference>
<organism evidence="2 3">
    <name type="scientific">Chelatococcus asaccharovorans</name>
    <dbReference type="NCBI Taxonomy" id="28210"/>
    <lineage>
        <taxon>Bacteria</taxon>
        <taxon>Pseudomonadati</taxon>
        <taxon>Pseudomonadota</taxon>
        <taxon>Alphaproteobacteria</taxon>
        <taxon>Hyphomicrobiales</taxon>
        <taxon>Chelatococcaceae</taxon>
        <taxon>Chelatococcus</taxon>
    </lineage>
</organism>
<keyword evidence="3" id="KW-1185">Reference proteome</keyword>
<reference evidence="2 3" key="1">
    <citation type="submission" date="2018-05" db="EMBL/GenBank/DDBJ databases">
        <title>Genomic Encyclopedia of Type Strains, Phase IV (KMG-IV): sequencing the most valuable type-strain genomes for metagenomic binning, comparative biology and taxonomic classification.</title>
        <authorList>
            <person name="Goeker M."/>
        </authorList>
    </citation>
    <scope>NUCLEOTIDE SEQUENCE [LARGE SCALE GENOMIC DNA]</scope>
    <source>
        <strain evidence="2 3">DSM 6462</strain>
    </source>
</reference>